<feature type="domain" description="C-type lectin" evidence="10">
    <location>
        <begin position="164"/>
        <end position="293"/>
    </location>
</feature>
<keyword evidence="1 6" id="KW-0768">Sushi</keyword>
<evidence type="ECO:0000256" key="3">
    <source>
        <dbReference type="ARBA" id="ARBA00022737"/>
    </source>
</evidence>
<reference evidence="12" key="2">
    <citation type="submission" date="2021-01" db="UniProtKB">
        <authorList>
            <consortium name="EnsemblMetazoa"/>
        </authorList>
    </citation>
    <scope>IDENTIFICATION</scope>
</reference>
<dbReference type="InterPro" id="IPR018378">
    <property type="entry name" value="C-type_lectin_CS"/>
</dbReference>
<feature type="chain" id="PRO_5029827764" evidence="9">
    <location>
        <begin position="25"/>
        <end position="696"/>
    </location>
</feature>
<dbReference type="RefSeq" id="XP_003731137.2">
    <property type="nucleotide sequence ID" value="XM_003731089.3"/>
</dbReference>
<keyword evidence="3" id="KW-0677">Repeat</keyword>
<dbReference type="InterPro" id="IPR000436">
    <property type="entry name" value="Sushi_SCR_CCP_dom"/>
</dbReference>
<feature type="disulfide bond" evidence="6">
    <location>
        <begin position="29"/>
        <end position="72"/>
    </location>
</feature>
<proteinExistence type="predicted"/>
<dbReference type="Pfam" id="PF00059">
    <property type="entry name" value="Lectin_C"/>
    <property type="match status" value="1"/>
</dbReference>
<dbReference type="AlphaFoldDB" id="A0A7M7GRK0"/>
<evidence type="ECO:0000259" key="11">
    <source>
        <dbReference type="PROSITE" id="PS50923"/>
    </source>
</evidence>
<evidence type="ECO:0000256" key="2">
    <source>
        <dbReference type="ARBA" id="ARBA00022729"/>
    </source>
</evidence>
<accession>A0A7M7GRK0</accession>
<keyword evidence="5" id="KW-0325">Glycoprotein</keyword>
<keyword evidence="4 6" id="KW-1015">Disulfide bond</keyword>
<evidence type="ECO:0000256" key="1">
    <source>
        <dbReference type="ARBA" id="ARBA00022659"/>
    </source>
</evidence>
<dbReference type="PANTHER" id="PTHR19325">
    <property type="entry name" value="COMPLEMENT COMPONENT-RELATED SUSHI DOMAIN-CONTAINING"/>
    <property type="match status" value="1"/>
</dbReference>
<evidence type="ECO:0000256" key="4">
    <source>
        <dbReference type="ARBA" id="ARBA00023157"/>
    </source>
</evidence>
<evidence type="ECO:0000259" key="10">
    <source>
        <dbReference type="PROSITE" id="PS50041"/>
    </source>
</evidence>
<dbReference type="SMART" id="SM00034">
    <property type="entry name" value="CLECT"/>
    <property type="match status" value="1"/>
</dbReference>
<feature type="disulfide bond" evidence="6">
    <location>
        <begin position="334"/>
        <end position="361"/>
    </location>
</feature>
<dbReference type="KEGG" id="spu:100890496"/>
<keyword evidence="8" id="KW-1133">Transmembrane helix</keyword>
<dbReference type="InParanoid" id="A0A7M7GRK0"/>
<feature type="domain" description="Sushi" evidence="11">
    <location>
        <begin position="314"/>
        <end position="363"/>
    </location>
</feature>
<feature type="transmembrane region" description="Helical" evidence="8">
    <location>
        <begin position="437"/>
        <end position="463"/>
    </location>
</feature>
<dbReference type="InterPro" id="IPR016187">
    <property type="entry name" value="CTDL_fold"/>
</dbReference>
<dbReference type="PROSITE" id="PS50041">
    <property type="entry name" value="C_TYPE_LECTIN_2"/>
    <property type="match status" value="1"/>
</dbReference>
<dbReference type="Pfam" id="PF00084">
    <property type="entry name" value="Sushi"/>
    <property type="match status" value="3"/>
</dbReference>
<keyword evidence="8" id="KW-0472">Membrane</keyword>
<feature type="region of interest" description="Disordered" evidence="7">
    <location>
        <begin position="633"/>
        <end position="675"/>
    </location>
</feature>
<dbReference type="OrthoDB" id="6127264at2759"/>
<dbReference type="Proteomes" id="UP000007110">
    <property type="component" value="Unassembled WGS sequence"/>
</dbReference>
<feature type="disulfide bond" evidence="6">
    <location>
        <begin position="119"/>
        <end position="146"/>
    </location>
</feature>
<comment type="caution">
    <text evidence="6">Lacks conserved residue(s) required for the propagation of feature annotation.</text>
</comment>
<evidence type="ECO:0000256" key="5">
    <source>
        <dbReference type="ARBA" id="ARBA00023180"/>
    </source>
</evidence>
<feature type="region of interest" description="Disordered" evidence="7">
    <location>
        <begin position="478"/>
        <end position="513"/>
    </location>
</feature>
<keyword evidence="2 9" id="KW-0732">Signal</keyword>
<dbReference type="InterPro" id="IPR050350">
    <property type="entry name" value="Compl-Cell_Adhes-Reg"/>
</dbReference>
<dbReference type="InterPro" id="IPR016186">
    <property type="entry name" value="C-type_lectin-like/link_sf"/>
</dbReference>
<protein>
    <submittedName>
        <fullName evidence="12">Uncharacterized protein</fullName>
    </submittedName>
</protein>
<evidence type="ECO:0000256" key="8">
    <source>
        <dbReference type="SAM" id="Phobius"/>
    </source>
</evidence>
<dbReference type="SUPFAM" id="SSF56436">
    <property type="entry name" value="C-type lectin-like"/>
    <property type="match status" value="1"/>
</dbReference>
<evidence type="ECO:0000256" key="9">
    <source>
        <dbReference type="SAM" id="SignalP"/>
    </source>
</evidence>
<dbReference type="InterPro" id="IPR001304">
    <property type="entry name" value="C-type_lectin-like"/>
</dbReference>
<feature type="domain" description="Sushi" evidence="11">
    <location>
        <begin position="89"/>
        <end position="148"/>
    </location>
</feature>
<dbReference type="OMA" id="FWIGAEE"/>
<dbReference type="SMART" id="SM00032">
    <property type="entry name" value="CCP"/>
    <property type="match status" value="4"/>
</dbReference>
<reference evidence="13" key="1">
    <citation type="submission" date="2015-02" db="EMBL/GenBank/DDBJ databases">
        <title>Genome sequencing for Strongylocentrotus purpuratus.</title>
        <authorList>
            <person name="Murali S."/>
            <person name="Liu Y."/>
            <person name="Vee V."/>
            <person name="English A."/>
            <person name="Wang M."/>
            <person name="Skinner E."/>
            <person name="Han Y."/>
            <person name="Muzny D.M."/>
            <person name="Worley K.C."/>
            <person name="Gibbs R.A."/>
        </authorList>
    </citation>
    <scope>NUCLEOTIDE SEQUENCE</scope>
</reference>
<keyword evidence="13" id="KW-1185">Reference proteome</keyword>
<dbReference type="CDD" id="cd00033">
    <property type="entry name" value="CCP"/>
    <property type="match status" value="3"/>
</dbReference>
<evidence type="ECO:0000313" key="13">
    <source>
        <dbReference type="Proteomes" id="UP000007110"/>
    </source>
</evidence>
<dbReference type="InterPro" id="IPR035976">
    <property type="entry name" value="Sushi/SCR/CCP_sf"/>
</dbReference>
<dbReference type="Gene3D" id="2.10.70.10">
    <property type="entry name" value="Complement Module, domain 1"/>
    <property type="match status" value="4"/>
</dbReference>
<evidence type="ECO:0000313" key="12">
    <source>
        <dbReference type="EnsemblMetazoa" id="XP_003731137"/>
    </source>
</evidence>
<feature type="domain" description="Sushi" evidence="11">
    <location>
        <begin position="27"/>
        <end position="88"/>
    </location>
</feature>
<dbReference type="CDD" id="cd00037">
    <property type="entry name" value="CLECT"/>
    <property type="match status" value="1"/>
</dbReference>
<organism evidence="12 13">
    <name type="scientific">Strongylocentrotus purpuratus</name>
    <name type="common">Purple sea urchin</name>
    <dbReference type="NCBI Taxonomy" id="7668"/>
    <lineage>
        <taxon>Eukaryota</taxon>
        <taxon>Metazoa</taxon>
        <taxon>Echinodermata</taxon>
        <taxon>Eleutherozoa</taxon>
        <taxon>Echinozoa</taxon>
        <taxon>Echinoidea</taxon>
        <taxon>Euechinoidea</taxon>
        <taxon>Echinacea</taxon>
        <taxon>Camarodonta</taxon>
        <taxon>Echinidea</taxon>
        <taxon>Strongylocentrotidae</taxon>
        <taxon>Strongylocentrotus</taxon>
    </lineage>
</organism>
<dbReference type="Gene3D" id="3.10.100.10">
    <property type="entry name" value="Mannose-Binding Protein A, subunit A"/>
    <property type="match status" value="1"/>
</dbReference>
<feature type="domain" description="Sushi" evidence="11">
    <location>
        <begin position="364"/>
        <end position="421"/>
    </location>
</feature>
<keyword evidence="8" id="KW-0812">Transmembrane</keyword>
<dbReference type="SUPFAM" id="SSF57535">
    <property type="entry name" value="Complement control module/SCR domain"/>
    <property type="match status" value="4"/>
</dbReference>
<name>A0A7M7GRK0_STRPU</name>
<dbReference type="PROSITE" id="PS00615">
    <property type="entry name" value="C_TYPE_LECTIN_1"/>
    <property type="match status" value="1"/>
</dbReference>
<feature type="signal peptide" evidence="9">
    <location>
        <begin position="1"/>
        <end position="24"/>
    </location>
</feature>
<evidence type="ECO:0000256" key="7">
    <source>
        <dbReference type="SAM" id="MobiDB-lite"/>
    </source>
</evidence>
<dbReference type="PROSITE" id="PS50923">
    <property type="entry name" value="SUSHI"/>
    <property type="match status" value="4"/>
</dbReference>
<evidence type="ECO:0000256" key="6">
    <source>
        <dbReference type="PROSITE-ProRule" id="PRU00302"/>
    </source>
</evidence>
<dbReference type="PANTHER" id="PTHR19325:SF575">
    <property type="entry name" value="LOCOMOTION-RELATED PROTEIN HIKARU GENKI"/>
    <property type="match status" value="1"/>
</dbReference>
<dbReference type="GeneID" id="100890496"/>
<sequence>MTKLMLSLRLILTVILQIVVPILGHENLCPIPTDFPNSKVEWSDRTLGAYATYSCREGYEMTGPAETVVAYCDENGSWRSSIRPECIVVQCQLPVVPAYGNVTYLTGRGEYGSVVLYQCDRYYRRFGTASAQCLSDGTWSKTPPVCKIHCNTPVLPNGTVSHLNDHVCLEFSDDLLDWRTAQARCQDDSGSLVIIRDDEAQETISMTLADIIDVDGSDRFWIGAEERRSSVVQETRNWQWVDGTLVDDVFWGPGEPTSATDSPSRGECVDLDSAMDFEWNDNNCSIDQRYICQFGESGICGDPGEPLHGSRTLLACDENDDGLFVEGCLITFSCDPGFRLVGESSSTCESTGRWSEELPTCERKLCSTRPTSENLEETLSNSYRGVAVYRCPTGSYAVEGDAFAFCRQNGVWSTPNLLCETSITISVTSQPSLDPDWTFIGIVGALGILLLIAILIIIILAAVRNKNLNSRRKNIRPLPHASASSRKRRSTENTYYSIRKPIPSPPAERSGQEVELRQMRRLSDVGESTTAVAQQSLTYDKSDALVTDSDYLEPIKVLHPESLKIPPRLPSGEYVDPLSPRSGTYDEIDDDVMADDETVEDDDGLLNNYIILLPDDEDKVEKKVDVAVSEENETVIEKEVDTKGDEEEEKSTTDNVMGGETEPTERTTESATLPINGLQVPLLTLPKEGFGSTVEL</sequence>
<dbReference type="EnsemblMetazoa" id="XM_003731089">
    <property type="protein sequence ID" value="XP_003731137"/>
    <property type="gene ID" value="LOC100890496"/>
</dbReference>